<name>A0A7K8YQC0_9PASS</name>
<dbReference type="InterPro" id="IPR056872">
    <property type="entry name" value="TTC3/DZIP3-like_helical"/>
</dbReference>
<organism evidence="4 5">
    <name type="scientific">Sakesphorus luctuosus</name>
    <dbReference type="NCBI Taxonomy" id="419690"/>
    <lineage>
        <taxon>Eukaryota</taxon>
        <taxon>Metazoa</taxon>
        <taxon>Chordata</taxon>
        <taxon>Craniata</taxon>
        <taxon>Vertebrata</taxon>
        <taxon>Euteleostomi</taxon>
        <taxon>Archelosauria</taxon>
        <taxon>Archosauria</taxon>
        <taxon>Dinosauria</taxon>
        <taxon>Saurischia</taxon>
        <taxon>Theropoda</taxon>
        <taxon>Coelurosauria</taxon>
        <taxon>Aves</taxon>
        <taxon>Neognathae</taxon>
        <taxon>Neoaves</taxon>
        <taxon>Telluraves</taxon>
        <taxon>Australaves</taxon>
        <taxon>Passeriformes</taxon>
        <taxon>Thamnophilidae</taxon>
        <taxon>Sakesphorus</taxon>
    </lineage>
</organism>
<feature type="non-terminal residue" evidence="4">
    <location>
        <position position="1"/>
    </location>
</feature>
<accession>A0A7K8YQC0</accession>
<keyword evidence="1" id="KW-0175">Coiled coil</keyword>
<dbReference type="Pfam" id="PF24525">
    <property type="entry name" value="TTC3"/>
    <property type="match status" value="1"/>
</dbReference>
<sequence>ETNTLPFQPFENQEGDLLRVEKEQQVLQEQLREAEQKFQQLQSQRMEETGALEELLKKSLEETEVSQSELGWFHQDSETQVKKWQQEKKETREKLKALRSTVKKHTESNERWGQKPQKNTKNTDSNKSNKFANEKVKWEELIKKSQEESKAYVKRAVQAELSVLQTWKDSEVWRLNGTIGRAETNVRVLKALGSSAPAAPVLKSQIESWQTFISNVKKQLEKIEAEYEEKMELVRSGARIALTKVESVDIPCP</sequence>
<gene>
    <name evidence="4" type="primary">Ttc3_0</name>
    <name evidence="4" type="ORF">SAKLUC_R08534</name>
</gene>
<dbReference type="AlphaFoldDB" id="A0A7K8YQC0"/>
<feature type="compositionally biased region" description="Basic and acidic residues" evidence="2">
    <location>
        <begin position="83"/>
        <end position="96"/>
    </location>
</feature>
<comment type="caution">
    <text evidence="4">The sequence shown here is derived from an EMBL/GenBank/DDBJ whole genome shotgun (WGS) entry which is preliminary data.</text>
</comment>
<keyword evidence="4" id="KW-0436">Ligase</keyword>
<dbReference type="Proteomes" id="UP000558958">
    <property type="component" value="Unassembled WGS sequence"/>
</dbReference>
<feature type="compositionally biased region" description="Basic and acidic residues" evidence="2">
    <location>
        <begin position="104"/>
        <end position="113"/>
    </location>
</feature>
<dbReference type="PANTHER" id="PTHR17550:SF4">
    <property type="entry name" value="E3 UBIQUITIN-PROTEIN LIGASE TTC3"/>
    <property type="match status" value="1"/>
</dbReference>
<dbReference type="EMBL" id="VWZD01006639">
    <property type="protein sequence ID" value="NXG05361.1"/>
    <property type="molecule type" value="Genomic_DNA"/>
</dbReference>
<feature type="coiled-coil region" evidence="1">
    <location>
        <begin position="206"/>
        <end position="233"/>
    </location>
</feature>
<dbReference type="PANTHER" id="PTHR17550">
    <property type="entry name" value="E3 UBIQUITIN-PROTEIN LIGASE TTC3"/>
    <property type="match status" value="1"/>
</dbReference>
<evidence type="ECO:0000256" key="2">
    <source>
        <dbReference type="SAM" id="MobiDB-lite"/>
    </source>
</evidence>
<dbReference type="GO" id="GO:0016874">
    <property type="term" value="F:ligase activity"/>
    <property type="evidence" value="ECO:0007669"/>
    <property type="project" value="UniProtKB-KW"/>
</dbReference>
<reference evidence="4 5" key="1">
    <citation type="submission" date="2019-09" db="EMBL/GenBank/DDBJ databases">
        <title>Bird 10,000 Genomes (B10K) Project - Family phase.</title>
        <authorList>
            <person name="Zhang G."/>
        </authorList>
    </citation>
    <scope>NUCLEOTIDE SEQUENCE [LARGE SCALE GENOMIC DNA]</scope>
    <source>
        <strain evidence="4">B10K-DU-001-06</strain>
        <tissue evidence="4">Muscle</tissue>
    </source>
</reference>
<evidence type="ECO:0000313" key="4">
    <source>
        <dbReference type="EMBL" id="NXG05361.1"/>
    </source>
</evidence>
<feature type="domain" description="TTC3/DZIP3-like helical" evidence="3">
    <location>
        <begin position="11"/>
        <end position="251"/>
    </location>
</feature>
<feature type="region of interest" description="Disordered" evidence="2">
    <location>
        <begin position="83"/>
        <end position="130"/>
    </location>
</feature>
<proteinExistence type="predicted"/>
<protein>
    <submittedName>
        <fullName evidence="4">TTC3 ligase</fullName>
    </submittedName>
</protein>
<keyword evidence="5" id="KW-1185">Reference proteome</keyword>
<evidence type="ECO:0000313" key="5">
    <source>
        <dbReference type="Proteomes" id="UP000558958"/>
    </source>
</evidence>
<evidence type="ECO:0000256" key="1">
    <source>
        <dbReference type="SAM" id="Coils"/>
    </source>
</evidence>
<feature type="compositionally biased region" description="Low complexity" evidence="2">
    <location>
        <begin position="119"/>
        <end position="130"/>
    </location>
</feature>
<feature type="non-terminal residue" evidence="4">
    <location>
        <position position="253"/>
    </location>
</feature>
<evidence type="ECO:0000259" key="3">
    <source>
        <dbReference type="Pfam" id="PF24525"/>
    </source>
</evidence>